<feature type="compositionally biased region" description="Basic residues" evidence="9">
    <location>
        <begin position="1"/>
        <end position="11"/>
    </location>
</feature>
<dbReference type="HAMAP" id="MF_00500">
    <property type="entry name" value="Ribosomal_bS20"/>
    <property type="match status" value="1"/>
</dbReference>
<keyword evidence="6 8" id="KW-0687">Ribonucleoprotein</keyword>
<gene>
    <name evidence="8" type="primary">rpsT</name>
    <name evidence="10" type="ORF">H8E80_08405</name>
</gene>
<proteinExistence type="inferred from homology"/>
<evidence type="ECO:0000256" key="5">
    <source>
        <dbReference type="ARBA" id="ARBA00022980"/>
    </source>
</evidence>
<dbReference type="PANTHER" id="PTHR33398">
    <property type="entry name" value="30S RIBOSOMAL PROTEIN S20"/>
    <property type="match status" value="1"/>
</dbReference>
<evidence type="ECO:0000256" key="4">
    <source>
        <dbReference type="ARBA" id="ARBA00022884"/>
    </source>
</evidence>
<dbReference type="GO" id="GO:0006412">
    <property type="term" value="P:translation"/>
    <property type="evidence" value="ECO:0007669"/>
    <property type="project" value="UniProtKB-UniRule"/>
</dbReference>
<dbReference type="EMBL" id="JACNLL010000074">
    <property type="protein sequence ID" value="MBC8200046.1"/>
    <property type="molecule type" value="Genomic_DNA"/>
</dbReference>
<sequence length="88" mass="9852">MANHKSALKRARQNEERRMRNKTTMTKVKNIVKDVRLAAGKESNETVLNKLNQAQSIIDKAAKKGTIHKKNASRKISRLAGLVNSITV</sequence>
<dbReference type="NCBIfam" id="TIGR00029">
    <property type="entry name" value="S20"/>
    <property type="match status" value="1"/>
</dbReference>
<dbReference type="GO" id="GO:0003735">
    <property type="term" value="F:structural constituent of ribosome"/>
    <property type="evidence" value="ECO:0007669"/>
    <property type="project" value="InterPro"/>
</dbReference>
<evidence type="ECO:0000256" key="7">
    <source>
        <dbReference type="ARBA" id="ARBA00035136"/>
    </source>
</evidence>
<evidence type="ECO:0000256" key="1">
    <source>
        <dbReference type="ARBA" id="ARBA00003134"/>
    </source>
</evidence>
<evidence type="ECO:0000313" key="10">
    <source>
        <dbReference type="EMBL" id="MBC8200046.1"/>
    </source>
</evidence>
<protein>
    <recommendedName>
        <fullName evidence="7 8">Small ribosomal subunit protein bS20</fullName>
    </recommendedName>
</protein>
<dbReference type="Gene3D" id="1.20.58.110">
    <property type="entry name" value="Ribosomal protein S20"/>
    <property type="match status" value="1"/>
</dbReference>
<comment type="function">
    <text evidence="1 8">Binds directly to 16S ribosomal RNA.</text>
</comment>
<feature type="region of interest" description="Disordered" evidence="9">
    <location>
        <begin position="1"/>
        <end position="26"/>
    </location>
</feature>
<keyword evidence="3 8" id="KW-0699">rRNA-binding</keyword>
<dbReference type="SUPFAM" id="SSF46992">
    <property type="entry name" value="Ribosomal protein S20"/>
    <property type="match status" value="1"/>
</dbReference>
<dbReference type="InterPro" id="IPR002583">
    <property type="entry name" value="Ribosomal_bS20"/>
</dbReference>
<name>A0A8J6N6L4_9BACT</name>
<reference evidence="10 11" key="1">
    <citation type="submission" date="2020-08" db="EMBL/GenBank/DDBJ databases">
        <title>Bridging the membrane lipid divide: bacteria of the FCB group superphylum have the potential to synthesize archaeal ether lipids.</title>
        <authorList>
            <person name="Villanueva L."/>
            <person name="Von Meijenfeldt F.A.B."/>
            <person name="Westbye A.B."/>
            <person name="Yadav S."/>
            <person name="Hopmans E.C."/>
            <person name="Dutilh B.E."/>
            <person name="Sinninghe Damste J.S."/>
        </authorList>
    </citation>
    <scope>NUCLEOTIDE SEQUENCE [LARGE SCALE GENOMIC DNA]</scope>
    <source>
        <strain evidence="10">NIOZ-UU82</strain>
    </source>
</reference>
<keyword evidence="5 8" id="KW-0689">Ribosomal protein</keyword>
<organism evidence="10 11">
    <name type="scientific">Candidatus Desulfaltia bathyphila</name>
    <dbReference type="NCBI Taxonomy" id="2841697"/>
    <lineage>
        <taxon>Bacteria</taxon>
        <taxon>Pseudomonadati</taxon>
        <taxon>Thermodesulfobacteriota</taxon>
        <taxon>Desulfobacteria</taxon>
        <taxon>Desulfobacterales</taxon>
        <taxon>Desulfobacterales incertae sedis</taxon>
        <taxon>Candidatus Desulfaltia</taxon>
    </lineage>
</organism>
<comment type="similarity">
    <text evidence="2 8">Belongs to the bacterial ribosomal protein bS20 family.</text>
</comment>
<dbReference type="Pfam" id="PF01649">
    <property type="entry name" value="Ribosomal_S20p"/>
    <property type="match status" value="1"/>
</dbReference>
<accession>A0A8J6N6L4</accession>
<evidence type="ECO:0000256" key="8">
    <source>
        <dbReference type="HAMAP-Rule" id="MF_00500"/>
    </source>
</evidence>
<dbReference type="Proteomes" id="UP000603545">
    <property type="component" value="Unassembled WGS sequence"/>
</dbReference>
<dbReference type="AlphaFoldDB" id="A0A8J6N6L4"/>
<evidence type="ECO:0000256" key="2">
    <source>
        <dbReference type="ARBA" id="ARBA00007634"/>
    </source>
</evidence>
<evidence type="ECO:0000313" key="11">
    <source>
        <dbReference type="Proteomes" id="UP000603545"/>
    </source>
</evidence>
<evidence type="ECO:0000256" key="3">
    <source>
        <dbReference type="ARBA" id="ARBA00022730"/>
    </source>
</evidence>
<evidence type="ECO:0000256" key="6">
    <source>
        <dbReference type="ARBA" id="ARBA00023274"/>
    </source>
</evidence>
<dbReference type="PANTHER" id="PTHR33398:SF1">
    <property type="entry name" value="SMALL RIBOSOMAL SUBUNIT PROTEIN BS20C"/>
    <property type="match status" value="1"/>
</dbReference>
<dbReference type="GO" id="GO:0015935">
    <property type="term" value="C:small ribosomal subunit"/>
    <property type="evidence" value="ECO:0007669"/>
    <property type="project" value="TreeGrafter"/>
</dbReference>
<evidence type="ECO:0000256" key="9">
    <source>
        <dbReference type="SAM" id="MobiDB-lite"/>
    </source>
</evidence>
<comment type="caution">
    <text evidence="10">The sequence shown here is derived from an EMBL/GenBank/DDBJ whole genome shotgun (WGS) entry which is preliminary data.</text>
</comment>
<dbReference type="InterPro" id="IPR036510">
    <property type="entry name" value="Ribosomal_bS20_sf"/>
</dbReference>
<keyword evidence="4 8" id="KW-0694">RNA-binding</keyword>
<dbReference type="GO" id="GO:0070181">
    <property type="term" value="F:small ribosomal subunit rRNA binding"/>
    <property type="evidence" value="ECO:0007669"/>
    <property type="project" value="TreeGrafter"/>
</dbReference>